<dbReference type="SUPFAM" id="SSF53474">
    <property type="entry name" value="alpha/beta-Hydrolases"/>
    <property type="match status" value="1"/>
</dbReference>
<evidence type="ECO:0000313" key="2">
    <source>
        <dbReference type="EMBL" id="RXS93286.1"/>
    </source>
</evidence>
<dbReference type="Pfam" id="PF01738">
    <property type="entry name" value="DLH"/>
    <property type="match status" value="1"/>
</dbReference>
<dbReference type="RefSeq" id="WP_129209828.1">
    <property type="nucleotide sequence ID" value="NZ_BMGU01000002.1"/>
</dbReference>
<evidence type="ECO:0000313" key="3">
    <source>
        <dbReference type="Proteomes" id="UP000290253"/>
    </source>
</evidence>
<dbReference type="Gene3D" id="3.40.50.1820">
    <property type="entry name" value="alpha/beta hydrolase"/>
    <property type="match status" value="1"/>
</dbReference>
<dbReference type="AlphaFoldDB" id="A0A4Q1S9C9"/>
<keyword evidence="3" id="KW-1185">Reference proteome</keyword>
<evidence type="ECO:0000259" key="1">
    <source>
        <dbReference type="Pfam" id="PF01738"/>
    </source>
</evidence>
<dbReference type="Proteomes" id="UP000290253">
    <property type="component" value="Unassembled WGS sequence"/>
</dbReference>
<dbReference type="GO" id="GO:0016787">
    <property type="term" value="F:hydrolase activity"/>
    <property type="evidence" value="ECO:0007669"/>
    <property type="project" value="UniProtKB-KW"/>
</dbReference>
<protein>
    <submittedName>
        <fullName evidence="2">Dienelactone hydrolase family protein</fullName>
    </submittedName>
</protein>
<dbReference type="PANTHER" id="PTHR47562">
    <property type="match status" value="1"/>
</dbReference>
<name>A0A4Q1S9C9_9BACT</name>
<proteinExistence type="predicted"/>
<sequence length="251" mass="27613">MIITDNEFVDLPTPYGPMRTHIFRPKAAGKYPGIVFYSEIFQVTGPIRRMASQIAGQGYIVAVPEVYHEFEPAGTVLAYDQAGSDRGNALKTTKELASFDADAKAALDYLASRPDCTGRLGAMGICLGGHLAYRAAMDPRVRGTVCFYATDIHKGSLAKGMNDDSLARTGDIKGELMMVWGRQDPHISLEGRMTVLNRLNEAGVTFNWHEVNGAHAFLRDEGPRYDPQLAHALLGLAYTFFHRRLGMGDDE</sequence>
<reference evidence="2 3" key="1">
    <citation type="journal article" date="2016" name="Int. J. Syst. Evol. Microbiol.">
        <title>Acidipila dinghuensis sp. nov., an acidobacterium isolated from forest soil.</title>
        <authorList>
            <person name="Jiang Y.W."/>
            <person name="Wang J."/>
            <person name="Chen M.H."/>
            <person name="Lv Y.Y."/>
            <person name="Qiu L.H."/>
        </authorList>
    </citation>
    <scope>NUCLEOTIDE SEQUENCE [LARGE SCALE GENOMIC DNA]</scope>
    <source>
        <strain evidence="2 3">DHOF10</strain>
    </source>
</reference>
<dbReference type="InterPro" id="IPR002925">
    <property type="entry name" value="Dienelactn_hydro"/>
</dbReference>
<dbReference type="EMBL" id="SDMK01000005">
    <property type="protein sequence ID" value="RXS93286.1"/>
    <property type="molecule type" value="Genomic_DNA"/>
</dbReference>
<dbReference type="PANTHER" id="PTHR47562:SF2">
    <property type="entry name" value="CARBOXYMETHYLENEBUTENOLIDASE-RELATED"/>
    <property type="match status" value="1"/>
</dbReference>
<accession>A0A4Q1S9C9</accession>
<gene>
    <name evidence="2" type="ORF">ESZ00_18170</name>
</gene>
<keyword evidence="2" id="KW-0378">Hydrolase</keyword>
<comment type="caution">
    <text evidence="2">The sequence shown here is derived from an EMBL/GenBank/DDBJ whole genome shotgun (WGS) entry which is preliminary data.</text>
</comment>
<dbReference type="OrthoDB" id="9787933at2"/>
<feature type="domain" description="Dienelactone hydrolase" evidence="1">
    <location>
        <begin position="18"/>
        <end position="242"/>
    </location>
</feature>
<dbReference type="InterPro" id="IPR029058">
    <property type="entry name" value="AB_hydrolase_fold"/>
</dbReference>
<organism evidence="2 3">
    <name type="scientific">Silvibacterium dinghuense</name>
    <dbReference type="NCBI Taxonomy" id="1560006"/>
    <lineage>
        <taxon>Bacteria</taxon>
        <taxon>Pseudomonadati</taxon>
        <taxon>Acidobacteriota</taxon>
        <taxon>Terriglobia</taxon>
        <taxon>Terriglobales</taxon>
        <taxon>Acidobacteriaceae</taxon>
        <taxon>Silvibacterium</taxon>
    </lineage>
</organism>